<keyword evidence="1" id="KW-1133">Transmembrane helix</keyword>
<proteinExistence type="predicted"/>
<dbReference type="GeneID" id="19251238"/>
<dbReference type="AlphaFoldDB" id="E9EAM9"/>
<accession>E9EAM9</accession>
<feature type="transmembrane region" description="Helical" evidence="1">
    <location>
        <begin position="141"/>
        <end position="163"/>
    </location>
</feature>
<evidence type="ECO:0000313" key="3">
    <source>
        <dbReference type="Proteomes" id="UP000002499"/>
    </source>
</evidence>
<evidence type="ECO:0000256" key="1">
    <source>
        <dbReference type="SAM" id="Phobius"/>
    </source>
</evidence>
<evidence type="ECO:0008006" key="4">
    <source>
        <dbReference type="Google" id="ProtNLM"/>
    </source>
</evidence>
<dbReference type="KEGG" id="maw:19251238"/>
<dbReference type="OMA" id="VFLRWDY"/>
<evidence type="ECO:0000313" key="2">
    <source>
        <dbReference type="EMBL" id="EFY87029.1"/>
    </source>
</evidence>
<sequence length="332" mass="35391">MSAKLLLPLLSLSVFYFVFYFSDANGLRALGDAAQHAEKLPGLDVPLRTRYTGLPHLDQLLATLTVFFWPVGDGSQPGLTLHSIAFSGTFASRRGSCPAVLGLAAQVLTFAFATPLYAFLHLCDAVTAAGPTAENMRIPRVVLKALPHVFTVAMFIPSLLMIAPLSETMTHDLKQICIAAWQPWPAYVATLLAVANRVGGSSVVVSAATVAAPGIFQKRCLEALHPLSVFATPLPWASPALEVSTVGQGVQVFLRWDYVIGSAGVLVWAVSLIRSAHRAAGVQASLPSLLAKVVALSVLASPTGAAVELMWEREELFLDDADETRAMTSSKK</sequence>
<dbReference type="EMBL" id="GL698534">
    <property type="protein sequence ID" value="EFY87029.1"/>
    <property type="molecule type" value="Genomic_DNA"/>
</dbReference>
<dbReference type="Proteomes" id="UP000002499">
    <property type="component" value="Unassembled WGS sequence"/>
</dbReference>
<dbReference type="HOGENOM" id="CLU_038717_0_1_1"/>
<dbReference type="eggNOG" id="ENOG502SHVK">
    <property type="taxonomic scope" value="Eukaryota"/>
</dbReference>
<gene>
    <name evidence="2" type="ORF">MAC_06927</name>
</gene>
<organism evidence="3">
    <name type="scientific">Metarhizium acridum (strain CQMa 102)</name>
    <dbReference type="NCBI Taxonomy" id="655827"/>
    <lineage>
        <taxon>Eukaryota</taxon>
        <taxon>Fungi</taxon>
        <taxon>Dikarya</taxon>
        <taxon>Ascomycota</taxon>
        <taxon>Pezizomycotina</taxon>
        <taxon>Sordariomycetes</taxon>
        <taxon>Hypocreomycetidae</taxon>
        <taxon>Hypocreales</taxon>
        <taxon>Clavicipitaceae</taxon>
        <taxon>Metarhizium</taxon>
    </lineage>
</organism>
<feature type="transmembrane region" description="Helical" evidence="1">
    <location>
        <begin position="99"/>
        <end position="120"/>
    </location>
</feature>
<dbReference type="OrthoDB" id="72269at2759"/>
<keyword evidence="1" id="KW-0812">Transmembrane</keyword>
<protein>
    <recommendedName>
        <fullName evidence="4">AtmA protein</fullName>
    </recommendedName>
</protein>
<dbReference type="InParanoid" id="E9EAM9"/>
<keyword evidence="3" id="KW-1185">Reference proteome</keyword>
<keyword evidence="1" id="KW-0472">Membrane</keyword>
<name>E9EAM9_METAQ</name>
<reference evidence="2 3" key="1">
    <citation type="journal article" date="2011" name="PLoS Genet.">
        <title>Genome sequencing and comparative transcriptomics of the model entomopathogenic fungi Metarhizium anisopliae and M. acridum.</title>
        <authorList>
            <person name="Gao Q."/>
            <person name="Jin K."/>
            <person name="Ying S.H."/>
            <person name="Zhang Y."/>
            <person name="Xiao G."/>
            <person name="Shang Y."/>
            <person name="Duan Z."/>
            <person name="Hu X."/>
            <person name="Xie X.Q."/>
            <person name="Zhou G."/>
            <person name="Peng G."/>
            <person name="Luo Z."/>
            <person name="Huang W."/>
            <person name="Wang B."/>
            <person name="Fang W."/>
            <person name="Wang S."/>
            <person name="Zhong Y."/>
            <person name="Ma L.J."/>
            <person name="St Leger R.J."/>
            <person name="Zhao G.P."/>
            <person name="Pei Y."/>
            <person name="Feng M.G."/>
            <person name="Xia Y."/>
            <person name="Wang C."/>
        </authorList>
    </citation>
    <scope>NUCLEOTIDE SEQUENCE [LARGE SCALE GENOMIC DNA]</scope>
    <source>
        <strain evidence="2 3">CQMa 102</strain>
    </source>
</reference>